<dbReference type="InterPro" id="IPR008318">
    <property type="entry name" value="UCP030820"/>
</dbReference>
<dbReference type="RefSeq" id="WP_171703341.1">
    <property type="nucleotide sequence ID" value="NZ_JABFHI010000014.1"/>
</dbReference>
<proteinExistence type="predicted"/>
<sequence length="193" mass="21466">MPSNHSAAHATQADETDVIPVHADHLIVNGELADINAWCASYAEETLPEQRPAFVPLALWQAHRTDEELAPLLASDTLIGPALAAELDRASAIAIDFPAFTDGRGYTLARLLRERFGYQGEIRAVGDVLVDQLDYMRRCGFTAMALRHDQHPEDALRAINAISVRYQTDVELRQAMFERRQAQPAEREMLACS</sequence>
<reference evidence="1 2" key="2">
    <citation type="submission" date="2020-06" db="EMBL/GenBank/DDBJ databases">
        <title>Halomonas songnenensis sp. nov., a moderately halophilic bacterium isolated from saline and alkaline soils.</title>
        <authorList>
            <person name="Jiang J."/>
            <person name="Pan Y."/>
        </authorList>
    </citation>
    <scope>NUCLEOTIDE SEQUENCE [LARGE SCALE GENOMIC DNA]</scope>
    <source>
        <strain evidence="1 2">TBZ9</strain>
    </source>
</reference>
<organism evidence="1 2">
    <name type="scientific">Vreelandella azerica</name>
    <dbReference type="NCBI Taxonomy" id="2732867"/>
    <lineage>
        <taxon>Bacteria</taxon>
        <taxon>Pseudomonadati</taxon>
        <taxon>Pseudomonadota</taxon>
        <taxon>Gammaproteobacteria</taxon>
        <taxon>Oceanospirillales</taxon>
        <taxon>Halomonadaceae</taxon>
        <taxon>Vreelandella</taxon>
    </lineage>
</organism>
<dbReference type="AlphaFoldDB" id="A0A7Y3TZ45"/>
<evidence type="ECO:0000313" key="1">
    <source>
        <dbReference type="EMBL" id="NOG32886.1"/>
    </source>
</evidence>
<comment type="caution">
    <text evidence="1">The sequence shown here is derived from an EMBL/GenBank/DDBJ whole genome shotgun (WGS) entry which is preliminary data.</text>
</comment>
<reference evidence="1 2" key="1">
    <citation type="submission" date="2020-05" db="EMBL/GenBank/DDBJ databases">
        <authorList>
            <person name="Ruan W."/>
            <person name="Jeon C.O."/>
            <person name="Chun B.H."/>
        </authorList>
    </citation>
    <scope>NUCLEOTIDE SEQUENCE [LARGE SCALE GENOMIC DNA]</scope>
    <source>
        <strain evidence="1 2">TBZ9</strain>
    </source>
</reference>
<dbReference type="EMBL" id="JABFHI010000014">
    <property type="protein sequence ID" value="NOG32886.1"/>
    <property type="molecule type" value="Genomic_DNA"/>
</dbReference>
<dbReference type="Proteomes" id="UP000588806">
    <property type="component" value="Unassembled WGS sequence"/>
</dbReference>
<dbReference type="Pfam" id="PF06073">
    <property type="entry name" value="DUF934"/>
    <property type="match status" value="1"/>
</dbReference>
<gene>
    <name evidence="1" type="ORF">HLB35_15940</name>
</gene>
<name>A0A7Y3TZ45_9GAMM</name>
<keyword evidence="2" id="KW-1185">Reference proteome</keyword>
<protein>
    <submittedName>
        <fullName evidence="1">DUF934 domain-containing protein</fullName>
    </submittedName>
</protein>
<evidence type="ECO:0000313" key="2">
    <source>
        <dbReference type="Proteomes" id="UP000588806"/>
    </source>
</evidence>
<accession>A0A7Y3TZ45</accession>